<evidence type="ECO:0000256" key="4">
    <source>
        <dbReference type="ARBA" id="ARBA00022692"/>
    </source>
</evidence>
<feature type="transmembrane region" description="Helical" evidence="7">
    <location>
        <begin position="69"/>
        <end position="90"/>
    </location>
</feature>
<feature type="transmembrane region" description="Helical" evidence="7">
    <location>
        <begin position="268"/>
        <end position="288"/>
    </location>
</feature>
<comment type="subcellular location">
    <subcellularLocation>
        <location evidence="1 7">Cell membrane</location>
        <topology evidence="1 7">Multi-pass membrane protein</topology>
    </subcellularLocation>
</comment>
<keyword evidence="2 7" id="KW-0813">Transport</keyword>
<reference evidence="10 11" key="1">
    <citation type="submission" date="2019-01" db="EMBL/GenBank/DDBJ databases">
        <title>Novel species of Nocardioides.</title>
        <authorList>
            <person name="Liu Q."/>
            <person name="Xin Y.-H."/>
        </authorList>
    </citation>
    <scope>NUCLEOTIDE SEQUENCE [LARGE SCALE GENOMIC DNA]</scope>
    <source>
        <strain evidence="10 11">HLT3-15</strain>
    </source>
</reference>
<name>A0A4Q2RIZ5_9ACTN</name>
<evidence type="ECO:0000313" key="11">
    <source>
        <dbReference type="Proteomes" id="UP000291838"/>
    </source>
</evidence>
<feature type="region of interest" description="Disordered" evidence="8">
    <location>
        <begin position="1"/>
        <end position="60"/>
    </location>
</feature>
<dbReference type="Proteomes" id="UP000291838">
    <property type="component" value="Unassembled WGS sequence"/>
</dbReference>
<comment type="caution">
    <text evidence="10">The sequence shown here is derived from an EMBL/GenBank/DDBJ whole genome shotgun (WGS) entry which is preliminary data.</text>
</comment>
<evidence type="ECO:0000256" key="2">
    <source>
        <dbReference type="ARBA" id="ARBA00022448"/>
    </source>
</evidence>
<keyword evidence="6 7" id="KW-0472">Membrane</keyword>
<keyword evidence="3" id="KW-1003">Cell membrane</keyword>
<dbReference type="PANTHER" id="PTHR30193">
    <property type="entry name" value="ABC TRANSPORTER PERMEASE PROTEIN"/>
    <property type="match status" value="1"/>
</dbReference>
<proteinExistence type="inferred from homology"/>
<dbReference type="AlphaFoldDB" id="A0A4Q2RIZ5"/>
<comment type="similarity">
    <text evidence="7">Belongs to the binding-protein-dependent transport system permease family.</text>
</comment>
<feature type="domain" description="ABC transmembrane type-1" evidence="9">
    <location>
        <begin position="128"/>
        <end position="347"/>
    </location>
</feature>
<evidence type="ECO:0000256" key="5">
    <source>
        <dbReference type="ARBA" id="ARBA00022989"/>
    </source>
</evidence>
<evidence type="ECO:0000256" key="6">
    <source>
        <dbReference type="ARBA" id="ARBA00023136"/>
    </source>
</evidence>
<feature type="transmembrane region" description="Helical" evidence="7">
    <location>
        <begin position="228"/>
        <end position="247"/>
    </location>
</feature>
<dbReference type="InterPro" id="IPR000515">
    <property type="entry name" value="MetI-like"/>
</dbReference>
<evidence type="ECO:0000256" key="8">
    <source>
        <dbReference type="SAM" id="MobiDB-lite"/>
    </source>
</evidence>
<keyword evidence="11" id="KW-1185">Reference proteome</keyword>
<evidence type="ECO:0000256" key="3">
    <source>
        <dbReference type="ARBA" id="ARBA00022475"/>
    </source>
</evidence>
<dbReference type="SUPFAM" id="SSF161098">
    <property type="entry name" value="MetI-like"/>
    <property type="match status" value="1"/>
</dbReference>
<feature type="transmembrane region" description="Helical" evidence="7">
    <location>
        <begin position="132"/>
        <end position="154"/>
    </location>
</feature>
<evidence type="ECO:0000256" key="1">
    <source>
        <dbReference type="ARBA" id="ARBA00004651"/>
    </source>
</evidence>
<feature type="compositionally biased region" description="Basic residues" evidence="8">
    <location>
        <begin position="17"/>
        <end position="30"/>
    </location>
</feature>
<dbReference type="OrthoDB" id="9804439at2"/>
<dbReference type="InterPro" id="IPR035906">
    <property type="entry name" value="MetI-like_sf"/>
</dbReference>
<feature type="compositionally biased region" description="Basic and acidic residues" evidence="8">
    <location>
        <begin position="1"/>
        <end position="16"/>
    </location>
</feature>
<dbReference type="PANTHER" id="PTHR30193:SF37">
    <property type="entry name" value="INNER MEMBRANE ABC TRANSPORTER PERMEASE PROTEIN YCJO"/>
    <property type="match status" value="1"/>
</dbReference>
<dbReference type="EMBL" id="SDWS01000011">
    <property type="protein sequence ID" value="RYB88670.1"/>
    <property type="molecule type" value="Genomic_DNA"/>
</dbReference>
<feature type="transmembrane region" description="Helical" evidence="7">
    <location>
        <begin position="166"/>
        <end position="183"/>
    </location>
</feature>
<keyword evidence="5 7" id="KW-1133">Transmembrane helix</keyword>
<dbReference type="CDD" id="cd06261">
    <property type="entry name" value="TM_PBP2"/>
    <property type="match status" value="1"/>
</dbReference>
<dbReference type="InterPro" id="IPR051393">
    <property type="entry name" value="ABC_transporter_permease"/>
</dbReference>
<feature type="transmembrane region" description="Helical" evidence="7">
    <location>
        <begin position="331"/>
        <end position="351"/>
    </location>
</feature>
<dbReference type="Gene3D" id="1.10.3720.10">
    <property type="entry name" value="MetI-like"/>
    <property type="match status" value="1"/>
</dbReference>
<evidence type="ECO:0000259" key="9">
    <source>
        <dbReference type="PROSITE" id="PS50928"/>
    </source>
</evidence>
<organism evidence="10 11">
    <name type="scientific">Nocardioides glacieisoli</name>
    <dbReference type="NCBI Taxonomy" id="1168730"/>
    <lineage>
        <taxon>Bacteria</taxon>
        <taxon>Bacillati</taxon>
        <taxon>Actinomycetota</taxon>
        <taxon>Actinomycetes</taxon>
        <taxon>Propionibacteriales</taxon>
        <taxon>Nocardioidaceae</taxon>
        <taxon>Nocardioides</taxon>
    </lineage>
</organism>
<dbReference type="GO" id="GO:0005886">
    <property type="term" value="C:plasma membrane"/>
    <property type="evidence" value="ECO:0007669"/>
    <property type="project" value="UniProtKB-SubCell"/>
</dbReference>
<evidence type="ECO:0000256" key="7">
    <source>
        <dbReference type="RuleBase" id="RU363032"/>
    </source>
</evidence>
<gene>
    <name evidence="10" type="ORF">EUA06_19425</name>
</gene>
<dbReference type="GO" id="GO:0055085">
    <property type="term" value="P:transmembrane transport"/>
    <property type="evidence" value="ECO:0007669"/>
    <property type="project" value="InterPro"/>
</dbReference>
<sequence length="357" mass="39988">MGRRLRDPAGDLGRDHSQRHRRRGRGRQGGRGRAGALPHQGPPGVTTLVERGERRARPSRSLRSHRTRWAFVFLAPSLVLFGLTVFYPMARALQYSLYHWPLGSAKKFVGLDNYRRLLVDDGDFRQSVVVTLYFTVLSVLPTILVALFIAVLLNDARLRLRGLFRTIYFVPVVTSLVAVGYVWRALLEPSFGLVNTALGWVGISGPGWLASPDWALEGIVLMTVWRDLGFYMVIFLAGLQAIPREILDAARIDGAGPWRRFRHVTLPLLNPSIMLAGVIGVINGLQLFTQVYVMTGSAQQLPGGPLSSTRSVVIYIVEQTFRPLEMGYGSAAAFLLFVLIMIVTLIQFRLVQRRFEY</sequence>
<protein>
    <submittedName>
        <fullName evidence="10">Sugar ABC transporter permease</fullName>
    </submittedName>
</protein>
<dbReference type="PROSITE" id="PS50928">
    <property type="entry name" value="ABC_TM1"/>
    <property type="match status" value="1"/>
</dbReference>
<evidence type="ECO:0000313" key="10">
    <source>
        <dbReference type="EMBL" id="RYB88670.1"/>
    </source>
</evidence>
<keyword evidence="4 7" id="KW-0812">Transmembrane</keyword>
<dbReference type="Pfam" id="PF00528">
    <property type="entry name" value="BPD_transp_1"/>
    <property type="match status" value="1"/>
</dbReference>
<accession>A0A4Q2RIZ5</accession>